<dbReference type="EMBL" id="BMAV01026990">
    <property type="protein sequence ID" value="GFS55082.1"/>
    <property type="molecule type" value="Genomic_DNA"/>
</dbReference>
<feature type="non-terminal residue" evidence="1">
    <location>
        <position position="40"/>
    </location>
</feature>
<protein>
    <submittedName>
        <fullName evidence="1">Uncharacterized protein</fullName>
    </submittedName>
</protein>
<evidence type="ECO:0000313" key="1">
    <source>
        <dbReference type="EMBL" id="GFS55082.1"/>
    </source>
</evidence>
<comment type="caution">
    <text evidence="1">The sequence shown here is derived from an EMBL/GenBank/DDBJ whole genome shotgun (WGS) entry which is preliminary data.</text>
</comment>
<dbReference type="Proteomes" id="UP000886998">
    <property type="component" value="Unassembled WGS sequence"/>
</dbReference>
<accession>A0A8X6MG10</accession>
<organism evidence="1 2">
    <name type="scientific">Trichonephila inaurata madagascariensis</name>
    <dbReference type="NCBI Taxonomy" id="2747483"/>
    <lineage>
        <taxon>Eukaryota</taxon>
        <taxon>Metazoa</taxon>
        <taxon>Ecdysozoa</taxon>
        <taxon>Arthropoda</taxon>
        <taxon>Chelicerata</taxon>
        <taxon>Arachnida</taxon>
        <taxon>Araneae</taxon>
        <taxon>Araneomorphae</taxon>
        <taxon>Entelegynae</taxon>
        <taxon>Araneoidea</taxon>
        <taxon>Nephilidae</taxon>
        <taxon>Trichonephila</taxon>
        <taxon>Trichonephila inaurata</taxon>
    </lineage>
</organism>
<proteinExistence type="predicted"/>
<reference evidence="1" key="1">
    <citation type="submission" date="2020-08" db="EMBL/GenBank/DDBJ databases">
        <title>Multicomponent nature underlies the extraordinary mechanical properties of spider dragline silk.</title>
        <authorList>
            <person name="Kono N."/>
            <person name="Nakamura H."/>
            <person name="Mori M."/>
            <person name="Yoshida Y."/>
            <person name="Ohtoshi R."/>
            <person name="Malay A.D."/>
            <person name="Moran D.A.P."/>
            <person name="Tomita M."/>
            <person name="Numata K."/>
            <person name="Arakawa K."/>
        </authorList>
    </citation>
    <scope>NUCLEOTIDE SEQUENCE</scope>
</reference>
<name>A0A8X6MG10_9ARAC</name>
<dbReference type="AlphaFoldDB" id="A0A8X6MG10"/>
<keyword evidence="2" id="KW-1185">Reference proteome</keyword>
<sequence length="40" mass="4494">MDFQRDSKRERGGWGISKVNIDQRALCAAAELDGAWGEKQ</sequence>
<evidence type="ECO:0000313" key="2">
    <source>
        <dbReference type="Proteomes" id="UP000886998"/>
    </source>
</evidence>
<gene>
    <name evidence="1" type="ORF">TNIN_473901</name>
</gene>